<dbReference type="AlphaFoldDB" id="A0A5M3MKK7"/>
<dbReference type="InterPro" id="IPR001810">
    <property type="entry name" value="F-box_dom"/>
</dbReference>
<dbReference type="Gene3D" id="1.20.1280.50">
    <property type="match status" value="1"/>
</dbReference>
<evidence type="ECO:0000313" key="2">
    <source>
        <dbReference type="EMBL" id="EIW79354.1"/>
    </source>
</evidence>
<comment type="caution">
    <text evidence="2">The sequence shown here is derived from an EMBL/GenBank/DDBJ whole genome shotgun (WGS) entry which is preliminary data.</text>
</comment>
<sequence length="587" mass="65957">MDGPLTTRTSVDNRKVMSDVEKARRKIDHELATLRQTELELLSRRNTLSSICALPPELLSLIFLHCVDDSFSQSHWIQITYVCRHWHNVAFSCPALWTRLSLVNAPWTTQMLKRSKHAPLYVSADLSWRTSTISPLEPLVEEVSRLRDVDLNLSRETAIQFVGRLTQPAPLLQSLQITIPPPNFYVTSRGENVQIPTQFLGGSAPALRRLRMTNFDLPWDSSVLQGLTELSLINVSVTARPTTHQLLNVLRNMPSLRTLTLEDALPISASGMEESVSMPSLQQLHVTGKSNECGQLLSYLAFPETAPVIHLGCSAVNEGLASIATFLAQKCTLPPGGRKRKETLQIQGSDDASITLLSGAFPSDGYPYHDLANLRLHLELSWSRRSSSLADILPFIFARLTFSSIRVIQIRQLDEMSARAWRTLLMNVPTVCTLDVECINPEGVSDLVHVLNPQWNPGVLLPGLEDLVLRNVGFNEDDEVFDFSDLHLRSLLDVEVLHDCIMSRINYGAPLNKLVITGCFNFGVISVYGLRLLQEVVPYVEWDGTDKAQPRSTDSREESVYEVEHEDYDDFDPFDIFDVMSDMDTYE</sequence>
<accession>A0A5M3MKK7</accession>
<protein>
    <recommendedName>
        <fullName evidence="1">F-box domain-containing protein</fullName>
    </recommendedName>
</protein>
<evidence type="ECO:0000313" key="3">
    <source>
        <dbReference type="Proteomes" id="UP000053558"/>
    </source>
</evidence>
<dbReference type="RefSeq" id="XP_007771004.1">
    <property type="nucleotide sequence ID" value="XM_007772814.1"/>
</dbReference>
<proteinExistence type="predicted"/>
<dbReference type="SUPFAM" id="SSF52047">
    <property type="entry name" value="RNI-like"/>
    <property type="match status" value="1"/>
</dbReference>
<evidence type="ECO:0000259" key="1">
    <source>
        <dbReference type="Pfam" id="PF12937"/>
    </source>
</evidence>
<dbReference type="OrthoDB" id="3156934at2759"/>
<dbReference type="Proteomes" id="UP000053558">
    <property type="component" value="Unassembled WGS sequence"/>
</dbReference>
<reference evidence="3" key="1">
    <citation type="journal article" date="2012" name="Science">
        <title>The Paleozoic origin of enzymatic lignin decomposition reconstructed from 31 fungal genomes.</title>
        <authorList>
            <person name="Floudas D."/>
            <person name="Binder M."/>
            <person name="Riley R."/>
            <person name="Barry K."/>
            <person name="Blanchette R.A."/>
            <person name="Henrissat B."/>
            <person name="Martinez A.T."/>
            <person name="Otillar R."/>
            <person name="Spatafora J.W."/>
            <person name="Yadav J.S."/>
            <person name="Aerts A."/>
            <person name="Benoit I."/>
            <person name="Boyd A."/>
            <person name="Carlson A."/>
            <person name="Copeland A."/>
            <person name="Coutinho P.M."/>
            <person name="de Vries R.P."/>
            <person name="Ferreira P."/>
            <person name="Findley K."/>
            <person name="Foster B."/>
            <person name="Gaskell J."/>
            <person name="Glotzer D."/>
            <person name="Gorecki P."/>
            <person name="Heitman J."/>
            <person name="Hesse C."/>
            <person name="Hori C."/>
            <person name="Igarashi K."/>
            <person name="Jurgens J.A."/>
            <person name="Kallen N."/>
            <person name="Kersten P."/>
            <person name="Kohler A."/>
            <person name="Kuees U."/>
            <person name="Kumar T.K.A."/>
            <person name="Kuo A."/>
            <person name="LaButti K."/>
            <person name="Larrondo L.F."/>
            <person name="Lindquist E."/>
            <person name="Ling A."/>
            <person name="Lombard V."/>
            <person name="Lucas S."/>
            <person name="Lundell T."/>
            <person name="Martin R."/>
            <person name="McLaughlin D.J."/>
            <person name="Morgenstern I."/>
            <person name="Morin E."/>
            <person name="Murat C."/>
            <person name="Nagy L.G."/>
            <person name="Nolan M."/>
            <person name="Ohm R.A."/>
            <person name="Patyshakuliyeva A."/>
            <person name="Rokas A."/>
            <person name="Ruiz-Duenas F.J."/>
            <person name="Sabat G."/>
            <person name="Salamov A."/>
            <person name="Samejima M."/>
            <person name="Schmutz J."/>
            <person name="Slot J.C."/>
            <person name="St John F."/>
            <person name="Stenlid J."/>
            <person name="Sun H."/>
            <person name="Sun S."/>
            <person name="Syed K."/>
            <person name="Tsang A."/>
            <person name="Wiebenga A."/>
            <person name="Young D."/>
            <person name="Pisabarro A."/>
            <person name="Eastwood D.C."/>
            <person name="Martin F."/>
            <person name="Cullen D."/>
            <person name="Grigoriev I.V."/>
            <person name="Hibbett D.S."/>
        </authorList>
    </citation>
    <scope>NUCLEOTIDE SEQUENCE [LARGE SCALE GENOMIC DNA]</scope>
    <source>
        <strain evidence="3">RWD-64-598 SS2</strain>
    </source>
</reference>
<organism evidence="2 3">
    <name type="scientific">Coniophora puteana (strain RWD-64-598)</name>
    <name type="common">Brown rot fungus</name>
    <dbReference type="NCBI Taxonomy" id="741705"/>
    <lineage>
        <taxon>Eukaryota</taxon>
        <taxon>Fungi</taxon>
        <taxon>Dikarya</taxon>
        <taxon>Basidiomycota</taxon>
        <taxon>Agaricomycotina</taxon>
        <taxon>Agaricomycetes</taxon>
        <taxon>Agaricomycetidae</taxon>
        <taxon>Boletales</taxon>
        <taxon>Coniophorineae</taxon>
        <taxon>Coniophoraceae</taxon>
        <taxon>Coniophora</taxon>
    </lineage>
</organism>
<dbReference type="Pfam" id="PF12937">
    <property type="entry name" value="F-box-like"/>
    <property type="match status" value="1"/>
</dbReference>
<dbReference type="Gene3D" id="3.80.10.10">
    <property type="entry name" value="Ribonuclease Inhibitor"/>
    <property type="match status" value="1"/>
</dbReference>
<keyword evidence="3" id="KW-1185">Reference proteome</keyword>
<dbReference type="KEGG" id="cput:CONPUDRAFT_167111"/>
<name>A0A5M3MKK7_CONPW</name>
<dbReference type="OMA" id="HECAGSA"/>
<dbReference type="EMBL" id="JH711581">
    <property type="protein sequence ID" value="EIW79354.1"/>
    <property type="molecule type" value="Genomic_DNA"/>
</dbReference>
<gene>
    <name evidence="2" type="ORF">CONPUDRAFT_167111</name>
</gene>
<dbReference type="InterPro" id="IPR036047">
    <property type="entry name" value="F-box-like_dom_sf"/>
</dbReference>
<dbReference type="GeneID" id="19205703"/>
<dbReference type="InterPro" id="IPR032675">
    <property type="entry name" value="LRR_dom_sf"/>
</dbReference>
<dbReference type="SUPFAM" id="SSF81383">
    <property type="entry name" value="F-box domain"/>
    <property type="match status" value="1"/>
</dbReference>
<feature type="domain" description="F-box" evidence="1">
    <location>
        <begin position="51"/>
        <end position="102"/>
    </location>
</feature>